<evidence type="ECO:0000313" key="2">
    <source>
        <dbReference type="EMBL" id="GAA5114489.1"/>
    </source>
</evidence>
<dbReference type="EMBL" id="BAABJO010000004">
    <property type="protein sequence ID" value="GAA5114489.1"/>
    <property type="molecule type" value="Genomic_DNA"/>
</dbReference>
<organism evidence="2 3">
    <name type="scientific">Pseudonocardia adelaidensis</name>
    <dbReference type="NCBI Taxonomy" id="648754"/>
    <lineage>
        <taxon>Bacteria</taxon>
        <taxon>Bacillati</taxon>
        <taxon>Actinomycetota</taxon>
        <taxon>Actinomycetes</taxon>
        <taxon>Pseudonocardiales</taxon>
        <taxon>Pseudonocardiaceae</taxon>
        <taxon>Pseudonocardia</taxon>
    </lineage>
</organism>
<evidence type="ECO:0000313" key="3">
    <source>
        <dbReference type="Proteomes" id="UP001500804"/>
    </source>
</evidence>
<keyword evidence="3" id="KW-1185">Reference proteome</keyword>
<evidence type="ECO:0008006" key="4">
    <source>
        <dbReference type="Google" id="ProtNLM"/>
    </source>
</evidence>
<sequence>MLADKTYYSRANRAYLRSRQIPATIPVKADQVANRIKRGSRGGRPPTAQAGGQLRRAASATRRRSSPDAPPAACTAMPR</sequence>
<evidence type="ECO:0000256" key="1">
    <source>
        <dbReference type="SAM" id="MobiDB-lite"/>
    </source>
</evidence>
<dbReference type="Proteomes" id="UP001500804">
    <property type="component" value="Unassembled WGS sequence"/>
</dbReference>
<accession>A0ABP9NCD2</accession>
<proteinExistence type="predicted"/>
<comment type="caution">
    <text evidence="2">The sequence shown here is derived from an EMBL/GenBank/DDBJ whole genome shotgun (WGS) entry which is preliminary data.</text>
</comment>
<feature type="region of interest" description="Disordered" evidence="1">
    <location>
        <begin position="33"/>
        <end position="79"/>
    </location>
</feature>
<name>A0ABP9NCD2_9PSEU</name>
<gene>
    <name evidence="2" type="ORF">GCM10023320_11750</name>
</gene>
<protein>
    <recommendedName>
        <fullName evidence="4">DDE family transposase</fullName>
    </recommendedName>
</protein>
<reference evidence="3" key="1">
    <citation type="journal article" date="2019" name="Int. J. Syst. Evol. Microbiol.">
        <title>The Global Catalogue of Microorganisms (GCM) 10K type strain sequencing project: providing services to taxonomists for standard genome sequencing and annotation.</title>
        <authorList>
            <consortium name="The Broad Institute Genomics Platform"/>
            <consortium name="The Broad Institute Genome Sequencing Center for Infectious Disease"/>
            <person name="Wu L."/>
            <person name="Ma J."/>
        </authorList>
    </citation>
    <scope>NUCLEOTIDE SEQUENCE [LARGE SCALE GENOMIC DNA]</scope>
    <source>
        <strain evidence="3">JCM 18302</strain>
    </source>
</reference>